<feature type="signal peptide" evidence="1">
    <location>
        <begin position="1"/>
        <end position="20"/>
    </location>
</feature>
<protein>
    <submittedName>
        <fullName evidence="2">Uncharacterized protein</fullName>
    </submittedName>
</protein>
<feature type="chain" id="PRO_5010565261" evidence="1">
    <location>
        <begin position="21"/>
        <end position="198"/>
    </location>
</feature>
<dbReference type="PROSITE" id="PS51257">
    <property type="entry name" value="PROKAR_LIPOPROTEIN"/>
    <property type="match status" value="1"/>
</dbReference>
<dbReference type="STRING" id="634771.SAMN04488128_1153"/>
<proteinExistence type="predicted"/>
<evidence type="ECO:0000256" key="1">
    <source>
        <dbReference type="SAM" id="SignalP"/>
    </source>
</evidence>
<dbReference type="AlphaFoldDB" id="A0A1T4U775"/>
<dbReference type="EMBL" id="FUWZ01000015">
    <property type="protein sequence ID" value="SKA48605.1"/>
    <property type="molecule type" value="Genomic_DNA"/>
</dbReference>
<dbReference type="Proteomes" id="UP000190367">
    <property type="component" value="Unassembled WGS sequence"/>
</dbReference>
<accession>A0A1T4U775</accession>
<keyword evidence="3" id="KW-1185">Reference proteome</keyword>
<keyword evidence="1" id="KW-0732">Signal</keyword>
<dbReference type="RefSeq" id="WP_078673417.1">
    <property type="nucleotide sequence ID" value="NZ_FUWZ01000015.1"/>
</dbReference>
<reference evidence="3" key="1">
    <citation type="submission" date="2017-02" db="EMBL/GenBank/DDBJ databases">
        <authorList>
            <person name="Varghese N."/>
            <person name="Submissions S."/>
        </authorList>
    </citation>
    <scope>NUCLEOTIDE SEQUENCE [LARGE SCALE GENOMIC DNA]</scope>
    <source>
        <strain evidence="3">DSM 22224</strain>
    </source>
</reference>
<evidence type="ECO:0000313" key="3">
    <source>
        <dbReference type="Proteomes" id="UP000190367"/>
    </source>
</evidence>
<sequence>MKFPLYLLCLTFLSLFTACAQQQPAAPYKFDIPSGWTTETFPIPIDFAPTIPYKGKEELRFTPGWGAPGEEHWSYAFVWWLEGMPEISEATLQRDLEAYYGGLVGRNITKRNIPADKVVPTKVAIRKVATASGYAATYSGTVDMLDYMALEPITLNCVIHLFRCKKDNHTGIYFEVSPKKSNDPLWQQFEKLLSVQCK</sequence>
<name>A0A1T4U775_9BACT</name>
<gene>
    <name evidence="2" type="ORF">SAMN04488128_1153</name>
</gene>
<organism evidence="2 3">
    <name type="scientific">Chitinophaga eiseniae</name>
    <dbReference type="NCBI Taxonomy" id="634771"/>
    <lineage>
        <taxon>Bacteria</taxon>
        <taxon>Pseudomonadati</taxon>
        <taxon>Bacteroidota</taxon>
        <taxon>Chitinophagia</taxon>
        <taxon>Chitinophagales</taxon>
        <taxon>Chitinophagaceae</taxon>
        <taxon>Chitinophaga</taxon>
    </lineage>
</organism>
<dbReference type="OrthoDB" id="704518at2"/>
<evidence type="ECO:0000313" key="2">
    <source>
        <dbReference type="EMBL" id="SKA48605.1"/>
    </source>
</evidence>